<dbReference type="InterPro" id="IPR000034">
    <property type="entry name" value="Laminin_IV"/>
</dbReference>
<evidence type="ECO:0000256" key="3">
    <source>
        <dbReference type="ARBA" id="ARBA00023157"/>
    </source>
</evidence>
<evidence type="ECO:0000256" key="2">
    <source>
        <dbReference type="ARBA" id="ARBA00022737"/>
    </source>
</evidence>
<dbReference type="STRING" id="70996.SE18_02170"/>
<dbReference type="AlphaFoldDB" id="A0A0P6Z2M5"/>
<dbReference type="Pfam" id="PF00052">
    <property type="entry name" value="Laminin_B"/>
    <property type="match status" value="1"/>
</dbReference>
<keyword evidence="7" id="KW-1185">Reference proteome</keyword>
<feature type="domain" description="Laminin IV type A" evidence="5">
    <location>
        <begin position="27"/>
        <end position="201"/>
    </location>
</feature>
<proteinExistence type="predicted"/>
<protein>
    <recommendedName>
        <fullName evidence="5">Laminin IV type A domain-containing protein</fullName>
    </recommendedName>
</protein>
<dbReference type="PROSITE" id="PS51115">
    <property type="entry name" value="LAMININ_IVA"/>
    <property type="match status" value="1"/>
</dbReference>
<gene>
    <name evidence="6" type="ORF">SE18_02170</name>
</gene>
<dbReference type="EMBL" id="LGKP01000005">
    <property type="protein sequence ID" value="KPL91503.1"/>
    <property type="molecule type" value="Genomic_DNA"/>
</dbReference>
<sequence length="201" mass="21578">MVSYGVATAQPQATPSARGNISSTFAAGHEGWQVVGDAQDGASIPDWHSSGGNPSGCITVEDDVAGGTWYWQAPDHFLGNRVLAYQTDLTFDLRQSETDNQFDAADVILIGNGITLEFDTAVNPATTWTSYRVPLDEQAGWIIQATGIAPTASEMQSVLSNLTTLWIRGEFRDGPDTGGLDNVTFSGFQATTVVFLPFVRR</sequence>
<evidence type="ECO:0000313" key="7">
    <source>
        <dbReference type="Proteomes" id="UP000050277"/>
    </source>
</evidence>
<keyword evidence="3" id="KW-1015">Disulfide bond</keyword>
<keyword evidence="2" id="KW-0677">Repeat</keyword>
<evidence type="ECO:0000259" key="5">
    <source>
        <dbReference type="PROSITE" id="PS51115"/>
    </source>
</evidence>
<evidence type="ECO:0000256" key="4">
    <source>
        <dbReference type="ARBA" id="ARBA00023180"/>
    </source>
</evidence>
<evidence type="ECO:0000256" key="1">
    <source>
        <dbReference type="ARBA" id="ARBA00022729"/>
    </source>
</evidence>
<dbReference type="Proteomes" id="UP000050277">
    <property type="component" value="Unassembled WGS sequence"/>
</dbReference>
<organism evidence="6 7">
    <name type="scientific">Herpetosiphon geysericola</name>
    <dbReference type="NCBI Taxonomy" id="70996"/>
    <lineage>
        <taxon>Bacteria</taxon>
        <taxon>Bacillati</taxon>
        <taxon>Chloroflexota</taxon>
        <taxon>Chloroflexia</taxon>
        <taxon>Herpetosiphonales</taxon>
        <taxon>Herpetosiphonaceae</taxon>
        <taxon>Herpetosiphon</taxon>
    </lineage>
</organism>
<comment type="caution">
    <text evidence="6">The sequence shown here is derived from an EMBL/GenBank/DDBJ whole genome shotgun (WGS) entry which is preliminary data.</text>
</comment>
<evidence type="ECO:0000313" key="6">
    <source>
        <dbReference type="EMBL" id="KPL91503.1"/>
    </source>
</evidence>
<name>A0A0P6Z2M5_9CHLR</name>
<keyword evidence="4" id="KW-0325">Glycoprotein</keyword>
<reference evidence="6 7" key="1">
    <citation type="submission" date="2015-07" db="EMBL/GenBank/DDBJ databases">
        <title>Whole genome sequence of Herpetosiphon geysericola DSM 7119.</title>
        <authorList>
            <person name="Hemp J."/>
            <person name="Ward L.M."/>
            <person name="Pace L.A."/>
            <person name="Fischer W.W."/>
        </authorList>
    </citation>
    <scope>NUCLEOTIDE SEQUENCE [LARGE SCALE GENOMIC DNA]</scope>
    <source>
        <strain evidence="6 7">DSM 7119</strain>
    </source>
</reference>
<accession>A0A0P6Z2M5</accession>
<dbReference type="SMART" id="SM00281">
    <property type="entry name" value="LamB"/>
    <property type="match status" value="1"/>
</dbReference>
<keyword evidence="1" id="KW-0732">Signal</keyword>